<feature type="transmembrane region" description="Helical" evidence="21">
    <location>
        <begin position="44"/>
        <end position="62"/>
    </location>
</feature>
<feature type="transmembrane region" description="Helical" evidence="21">
    <location>
        <begin position="74"/>
        <end position="94"/>
    </location>
</feature>
<keyword evidence="12" id="KW-0131">Cell cycle</keyword>
<protein>
    <recommendedName>
        <fullName evidence="17">Probable peptidoglycan glycosyltransferase FtsW</fullName>
        <ecNumber evidence="19">2.4.99.28</ecNumber>
    </recommendedName>
    <alternativeName>
        <fullName evidence="18">Cell division protein FtsW</fullName>
    </alternativeName>
    <alternativeName>
        <fullName evidence="15">Cell wall polymerase</fullName>
    </alternativeName>
    <alternativeName>
        <fullName evidence="14">Peptidoglycan polymerase</fullName>
    </alternativeName>
</protein>
<dbReference type="InterPro" id="IPR013437">
    <property type="entry name" value="FtsW"/>
</dbReference>
<dbReference type="PATRIC" id="fig|1620410.3.peg.64"/>
<evidence type="ECO:0000256" key="12">
    <source>
        <dbReference type="ARBA" id="ARBA00023306"/>
    </source>
</evidence>
<evidence type="ECO:0000256" key="20">
    <source>
        <dbReference type="ARBA" id="ARBA00049902"/>
    </source>
</evidence>
<feature type="transmembrane region" description="Helical" evidence="21">
    <location>
        <begin position="302"/>
        <end position="327"/>
    </location>
</feature>
<evidence type="ECO:0000256" key="13">
    <source>
        <dbReference type="ARBA" id="ARBA00023316"/>
    </source>
</evidence>
<evidence type="ECO:0000256" key="7">
    <source>
        <dbReference type="ARBA" id="ARBA00022692"/>
    </source>
</evidence>
<comment type="caution">
    <text evidence="22">The sequence shown here is derived from an EMBL/GenBank/DDBJ whole genome shotgun (WGS) entry which is preliminary data.</text>
</comment>
<proteinExistence type="inferred from homology"/>
<reference evidence="22 23" key="1">
    <citation type="journal article" date="2015" name="Nature">
        <title>rRNA introns, odd ribosomes, and small enigmatic genomes across a large radiation of phyla.</title>
        <authorList>
            <person name="Brown C.T."/>
            <person name="Hug L.A."/>
            <person name="Thomas B.C."/>
            <person name="Sharon I."/>
            <person name="Castelle C.J."/>
            <person name="Singh A."/>
            <person name="Wilkins M.J."/>
            <person name="Williams K.H."/>
            <person name="Banfield J.F."/>
        </authorList>
    </citation>
    <scope>NUCLEOTIDE SEQUENCE [LARGE SCALE GENOMIC DNA]</scope>
</reference>
<dbReference type="GO" id="GO:0071555">
    <property type="term" value="P:cell wall organization"/>
    <property type="evidence" value="ECO:0007669"/>
    <property type="project" value="UniProtKB-KW"/>
</dbReference>
<keyword evidence="5" id="KW-0328">Glycosyltransferase</keyword>
<dbReference type="InterPro" id="IPR018365">
    <property type="entry name" value="Cell_cycle_FtsW-rel_CS"/>
</dbReference>
<evidence type="ECO:0000256" key="18">
    <source>
        <dbReference type="ARBA" id="ARBA00041418"/>
    </source>
</evidence>
<keyword evidence="9" id="KW-0573">Peptidoglycan synthesis</keyword>
<keyword evidence="10 21" id="KW-1133">Transmembrane helix</keyword>
<feature type="transmembrane region" description="Helical" evidence="21">
    <location>
        <begin position="272"/>
        <end position="290"/>
    </location>
</feature>
<feature type="transmembrane region" description="Helical" evidence="21">
    <location>
        <begin position="187"/>
        <end position="207"/>
    </location>
</feature>
<comment type="pathway">
    <text evidence="2">Cell wall biogenesis; peptidoglycan biosynthesis.</text>
</comment>
<keyword evidence="7 21" id="KW-0812">Transmembrane</keyword>
<keyword evidence="6" id="KW-0808">Transferase</keyword>
<keyword evidence="13" id="KW-0961">Cell wall biogenesis/degradation</keyword>
<evidence type="ECO:0000256" key="6">
    <source>
        <dbReference type="ARBA" id="ARBA00022679"/>
    </source>
</evidence>
<keyword evidence="8" id="KW-0133">Cell shape</keyword>
<comment type="catalytic activity">
    <reaction evidence="20">
        <text>[GlcNAc-(1-&gt;4)-Mur2Ac(oyl-L-Ala-gamma-D-Glu-L-Lys-D-Ala-D-Ala)](n)-di-trans,octa-cis-undecaprenyl diphosphate + beta-D-GlcNAc-(1-&gt;4)-Mur2Ac(oyl-L-Ala-gamma-D-Glu-L-Lys-D-Ala-D-Ala)-di-trans,octa-cis-undecaprenyl diphosphate = [GlcNAc-(1-&gt;4)-Mur2Ac(oyl-L-Ala-gamma-D-Glu-L-Lys-D-Ala-D-Ala)](n+1)-di-trans,octa-cis-undecaprenyl diphosphate + di-trans,octa-cis-undecaprenyl diphosphate + H(+)</text>
        <dbReference type="Rhea" id="RHEA:23708"/>
        <dbReference type="Rhea" id="RHEA-COMP:9602"/>
        <dbReference type="Rhea" id="RHEA-COMP:9603"/>
        <dbReference type="ChEBI" id="CHEBI:15378"/>
        <dbReference type="ChEBI" id="CHEBI:58405"/>
        <dbReference type="ChEBI" id="CHEBI:60033"/>
        <dbReference type="ChEBI" id="CHEBI:78435"/>
        <dbReference type="EC" id="2.4.99.28"/>
    </reaction>
</comment>
<evidence type="ECO:0000313" key="23">
    <source>
        <dbReference type="Proteomes" id="UP000034752"/>
    </source>
</evidence>
<evidence type="ECO:0000256" key="1">
    <source>
        <dbReference type="ARBA" id="ARBA00004651"/>
    </source>
</evidence>
<evidence type="ECO:0000256" key="21">
    <source>
        <dbReference type="SAM" id="Phobius"/>
    </source>
</evidence>
<keyword evidence="3" id="KW-1003">Cell membrane</keyword>
<comment type="subcellular location">
    <subcellularLocation>
        <location evidence="1">Cell membrane</location>
        <topology evidence="1">Multi-pass membrane protein</topology>
    </subcellularLocation>
</comment>
<dbReference type="PROSITE" id="PS00428">
    <property type="entry name" value="FTSW_RODA_SPOVE"/>
    <property type="match status" value="1"/>
</dbReference>
<keyword evidence="11 21" id="KW-0472">Membrane</keyword>
<organism evidence="22 23">
    <name type="scientific">candidate division Kazan bacterium GW2011_GWA1_44_22</name>
    <dbReference type="NCBI Taxonomy" id="1620410"/>
    <lineage>
        <taxon>Bacteria</taxon>
        <taxon>Bacteria division Kazan-3B-28</taxon>
    </lineage>
</organism>
<dbReference type="EMBL" id="LCIJ01000003">
    <property type="protein sequence ID" value="KKT53078.1"/>
    <property type="molecule type" value="Genomic_DNA"/>
</dbReference>
<name>A0A0G1I2M1_UNCK3</name>
<dbReference type="GO" id="GO:0005886">
    <property type="term" value="C:plasma membrane"/>
    <property type="evidence" value="ECO:0007669"/>
    <property type="project" value="UniProtKB-SubCell"/>
</dbReference>
<dbReference type="AlphaFoldDB" id="A0A0G1I2M1"/>
<evidence type="ECO:0000256" key="16">
    <source>
        <dbReference type="ARBA" id="ARBA00038053"/>
    </source>
</evidence>
<evidence type="ECO:0000256" key="3">
    <source>
        <dbReference type="ARBA" id="ARBA00022475"/>
    </source>
</evidence>
<evidence type="ECO:0000256" key="8">
    <source>
        <dbReference type="ARBA" id="ARBA00022960"/>
    </source>
</evidence>
<dbReference type="GO" id="GO:0009252">
    <property type="term" value="P:peptidoglycan biosynthetic process"/>
    <property type="evidence" value="ECO:0007669"/>
    <property type="project" value="UniProtKB-KW"/>
</dbReference>
<keyword evidence="4 22" id="KW-0132">Cell division</keyword>
<evidence type="ECO:0000256" key="4">
    <source>
        <dbReference type="ARBA" id="ARBA00022618"/>
    </source>
</evidence>
<dbReference type="NCBIfam" id="TIGR02614">
    <property type="entry name" value="ftsW"/>
    <property type="match status" value="1"/>
</dbReference>
<evidence type="ECO:0000256" key="15">
    <source>
        <dbReference type="ARBA" id="ARBA00033270"/>
    </source>
</evidence>
<dbReference type="InterPro" id="IPR001182">
    <property type="entry name" value="FtsW/RodA"/>
</dbReference>
<evidence type="ECO:0000256" key="2">
    <source>
        <dbReference type="ARBA" id="ARBA00004752"/>
    </source>
</evidence>
<dbReference type="GO" id="GO:0015648">
    <property type="term" value="F:lipid-linked peptidoglycan transporter activity"/>
    <property type="evidence" value="ECO:0007669"/>
    <property type="project" value="TreeGrafter"/>
</dbReference>
<gene>
    <name evidence="22" type="ORF">VE96_C0003G0018</name>
</gene>
<comment type="similarity">
    <text evidence="16">Belongs to the SEDS family. FtsW subfamily.</text>
</comment>
<dbReference type="GO" id="GO:0008360">
    <property type="term" value="P:regulation of cell shape"/>
    <property type="evidence" value="ECO:0007669"/>
    <property type="project" value="UniProtKB-KW"/>
</dbReference>
<evidence type="ECO:0000313" key="22">
    <source>
        <dbReference type="EMBL" id="KKT53078.1"/>
    </source>
</evidence>
<dbReference type="GO" id="GO:0008955">
    <property type="term" value="F:peptidoglycan glycosyltransferase activity"/>
    <property type="evidence" value="ECO:0007669"/>
    <property type="project" value="UniProtKB-EC"/>
</dbReference>
<evidence type="ECO:0000256" key="5">
    <source>
        <dbReference type="ARBA" id="ARBA00022676"/>
    </source>
</evidence>
<dbReference type="GO" id="GO:0051301">
    <property type="term" value="P:cell division"/>
    <property type="evidence" value="ECO:0007669"/>
    <property type="project" value="UniProtKB-KW"/>
</dbReference>
<dbReference type="PANTHER" id="PTHR30474">
    <property type="entry name" value="CELL CYCLE PROTEIN"/>
    <property type="match status" value="1"/>
</dbReference>
<evidence type="ECO:0000256" key="9">
    <source>
        <dbReference type="ARBA" id="ARBA00022984"/>
    </source>
</evidence>
<evidence type="ECO:0000256" key="19">
    <source>
        <dbReference type="ARBA" id="ARBA00044770"/>
    </source>
</evidence>
<feature type="transmembrane region" description="Helical" evidence="21">
    <location>
        <begin position="139"/>
        <end position="158"/>
    </location>
</feature>
<evidence type="ECO:0000256" key="14">
    <source>
        <dbReference type="ARBA" id="ARBA00032370"/>
    </source>
</evidence>
<accession>A0A0G1I2M1</accession>
<dbReference type="Proteomes" id="UP000034752">
    <property type="component" value="Unassembled WGS sequence"/>
</dbReference>
<evidence type="ECO:0000256" key="10">
    <source>
        <dbReference type="ARBA" id="ARBA00022989"/>
    </source>
</evidence>
<dbReference type="PANTHER" id="PTHR30474:SF2">
    <property type="entry name" value="PEPTIDOGLYCAN GLYCOSYLTRANSFERASE FTSW-RELATED"/>
    <property type="match status" value="1"/>
</dbReference>
<feature type="transmembrane region" description="Helical" evidence="21">
    <location>
        <begin position="164"/>
        <end position="180"/>
    </location>
</feature>
<evidence type="ECO:0000256" key="11">
    <source>
        <dbReference type="ARBA" id="ARBA00023136"/>
    </source>
</evidence>
<feature type="transmembrane region" description="Helical" evidence="21">
    <location>
        <begin position="12"/>
        <end position="32"/>
    </location>
</feature>
<evidence type="ECO:0000256" key="17">
    <source>
        <dbReference type="ARBA" id="ARBA00041185"/>
    </source>
</evidence>
<dbReference type="EC" id="2.4.99.28" evidence="19"/>
<sequence>MRRFHSPDPYLIIATVVLVIFGVIMVSSASVVESYQATGSNTYYFFRQAIFAAIGLGLWFILQKVDYHQYRLVATLALFAGLLLLLLVFIPGLGVEAGGSRRWLGAGDLTLQVTEVMKLGLIIYLAYWFERKGPKITSFYYTFLPFILMLAVICGLIIAEPDMGTTMVVAGIGLAMFFAAGGSWPHLTLLVASGAAIVWGLILAAPYRLARLLTFLDPANDPLGAGYHINQALIALGSGGLFGFGFGRSRQKFNFLPEASSDSIFAVIGEELGFIGIVLLVVLPFAVFVWRGLQIAKRAPDAFGRLLATGITAWIGLQAIINIGAIIGLIPLTGVPLPFISQGGTSLVFILIASGILLNISRQTIYTKNDEDPFGWWGHIWARFTGIIRRSRYFEKSSTE</sequence>
<dbReference type="GO" id="GO:0032153">
    <property type="term" value="C:cell division site"/>
    <property type="evidence" value="ECO:0007669"/>
    <property type="project" value="TreeGrafter"/>
</dbReference>
<feature type="transmembrane region" description="Helical" evidence="21">
    <location>
        <begin position="339"/>
        <end position="360"/>
    </location>
</feature>
<dbReference type="Pfam" id="PF01098">
    <property type="entry name" value="FTSW_RODA_SPOVE"/>
    <property type="match status" value="1"/>
</dbReference>